<dbReference type="GeneID" id="107265904"/>
<sequence length="272" mass="29507">MYRFRSIFPNKQCSVIGMVHVGALPGTPRYGGSVKEIISNAVKDAESYIECGVDGIMVENMHDIPYVRSKDLLPETTAIMTRVCTEIRKVVLNCTACGVQVLAGANKEALAVAQAANFQFIRAEGYVFSHIADEGFTDSCAGTLLRYRKQIGAEDVLVFADVKKKHSAHAITADVSLVETSKAAEFFLADGVILTGSATGDPADAGQLEELKESTRGPILVGSGVSYDNLEKYTSANAIIVGTNFKVDGRWENAVDSKRVERFMKKLKTLEK</sequence>
<gene>
    <name evidence="3" type="primary">LOC107265904</name>
</gene>
<dbReference type="PANTHER" id="PTHR21381">
    <property type="entry name" value="ZGC:162297"/>
    <property type="match status" value="1"/>
</dbReference>
<dbReference type="InterPro" id="IPR011060">
    <property type="entry name" value="RibuloseP-bd_barrel"/>
</dbReference>
<dbReference type="PANTHER" id="PTHR21381:SF3">
    <property type="entry name" value="SGC REGION PROTEIN SGCQ-RELATED"/>
    <property type="match status" value="1"/>
</dbReference>
<dbReference type="PIRSF" id="PIRSF005956">
    <property type="entry name" value="BtpA"/>
    <property type="match status" value="1"/>
</dbReference>
<keyword evidence="2" id="KW-1185">Reference proteome</keyword>
<evidence type="ECO:0000313" key="2">
    <source>
        <dbReference type="Proteomes" id="UP000694920"/>
    </source>
</evidence>
<evidence type="ECO:0000313" key="3">
    <source>
        <dbReference type="RefSeq" id="XP_015591296.1"/>
    </source>
</evidence>
<protein>
    <submittedName>
        <fullName evidence="3">Uncharacterized protein F13E9.13, mitochondrial isoform X2</fullName>
    </submittedName>
</protein>
<dbReference type="Pfam" id="PF03437">
    <property type="entry name" value="BtpA"/>
    <property type="match status" value="1"/>
</dbReference>
<dbReference type="RefSeq" id="XP_015591296.1">
    <property type="nucleotide sequence ID" value="XM_015735810.2"/>
</dbReference>
<accession>A0AAJ7BPU4</accession>
<reference evidence="3" key="1">
    <citation type="submission" date="2025-08" db="UniProtKB">
        <authorList>
            <consortium name="RefSeq"/>
        </authorList>
    </citation>
    <scope>IDENTIFICATION</scope>
</reference>
<dbReference type="Proteomes" id="UP000694920">
    <property type="component" value="Unplaced"/>
</dbReference>
<comment type="similarity">
    <text evidence="1">Belongs to the BtpA family.</text>
</comment>
<dbReference type="NCBIfam" id="TIGR00259">
    <property type="entry name" value="thylakoid_BtpA"/>
    <property type="match status" value="1"/>
</dbReference>
<proteinExistence type="inferred from homology"/>
<evidence type="ECO:0000256" key="1">
    <source>
        <dbReference type="ARBA" id="ARBA00006007"/>
    </source>
</evidence>
<name>A0AAJ7BPU4_CEPCN</name>
<organism evidence="2 3">
    <name type="scientific">Cephus cinctus</name>
    <name type="common">Wheat stem sawfly</name>
    <dbReference type="NCBI Taxonomy" id="211228"/>
    <lineage>
        <taxon>Eukaryota</taxon>
        <taxon>Metazoa</taxon>
        <taxon>Ecdysozoa</taxon>
        <taxon>Arthropoda</taxon>
        <taxon>Hexapoda</taxon>
        <taxon>Insecta</taxon>
        <taxon>Pterygota</taxon>
        <taxon>Neoptera</taxon>
        <taxon>Endopterygota</taxon>
        <taxon>Hymenoptera</taxon>
        <taxon>Cephoidea</taxon>
        <taxon>Cephidae</taxon>
        <taxon>Cephus</taxon>
    </lineage>
</organism>
<dbReference type="InterPro" id="IPR005137">
    <property type="entry name" value="BtpA"/>
</dbReference>
<dbReference type="SUPFAM" id="SSF51366">
    <property type="entry name" value="Ribulose-phoshate binding barrel"/>
    <property type="match status" value="1"/>
</dbReference>
<dbReference type="AlphaFoldDB" id="A0AAJ7BPU4"/>